<protein>
    <submittedName>
        <fullName evidence="2">Two-component response regulator ARR8</fullName>
    </submittedName>
</protein>
<proteinExistence type="predicted"/>
<accession>A0ABR2LSV5</accession>
<name>A0ABR2LSV5_9ASPA</name>
<feature type="compositionally biased region" description="Low complexity" evidence="1">
    <location>
        <begin position="72"/>
        <end position="84"/>
    </location>
</feature>
<sequence>MVTPEVACKTDGGDQRGMIRRWRSVGGSRTTNLRRWTTVGCLEGGADEFFLKPVQLSDMQKLRPHILKGKSQESSSSSSKSKFSNDNVLPEWTRIRLPLAPCSGMRKAAVPSLLRLLFARLHGFTAANVILRCSEKNTAVFLSI</sequence>
<comment type="caution">
    <text evidence="2">The sequence shown here is derived from an EMBL/GenBank/DDBJ whole genome shotgun (WGS) entry which is preliminary data.</text>
</comment>
<reference evidence="2 3" key="1">
    <citation type="journal article" date="2022" name="Nat. Plants">
        <title>Genomes of leafy and leafless Platanthera orchids illuminate the evolution of mycoheterotrophy.</title>
        <authorList>
            <person name="Li M.H."/>
            <person name="Liu K.W."/>
            <person name="Li Z."/>
            <person name="Lu H.C."/>
            <person name="Ye Q.L."/>
            <person name="Zhang D."/>
            <person name="Wang J.Y."/>
            <person name="Li Y.F."/>
            <person name="Zhong Z.M."/>
            <person name="Liu X."/>
            <person name="Yu X."/>
            <person name="Liu D.K."/>
            <person name="Tu X.D."/>
            <person name="Liu B."/>
            <person name="Hao Y."/>
            <person name="Liao X.Y."/>
            <person name="Jiang Y.T."/>
            <person name="Sun W.H."/>
            <person name="Chen J."/>
            <person name="Chen Y.Q."/>
            <person name="Ai Y."/>
            <person name="Zhai J.W."/>
            <person name="Wu S.S."/>
            <person name="Zhou Z."/>
            <person name="Hsiao Y.Y."/>
            <person name="Wu W.L."/>
            <person name="Chen Y.Y."/>
            <person name="Lin Y.F."/>
            <person name="Hsu J.L."/>
            <person name="Li C.Y."/>
            <person name="Wang Z.W."/>
            <person name="Zhao X."/>
            <person name="Zhong W.Y."/>
            <person name="Ma X.K."/>
            <person name="Ma L."/>
            <person name="Huang J."/>
            <person name="Chen G.Z."/>
            <person name="Huang M.Z."/>
            <person name="Huang L."/>
            <person name="Peng D.H."/>
            <person name="Luo Y.B."/>
            <person name="Zou S.Q."/>
            <person name="Chen S.P."/>
            <person name="Lan S."/>
            <person name="Tsai W.C."/>
            <person name="Van de Peer Y."/>
            <person name="Liu Z.J."/>
        </authorList>
    </citation>
    <scope>NUCLEOTIDE SEQUENCE [LARGE SCALE GENOMIC DNA]</scope>
    <source>
        <strain evidence="2">Lor288</strain>
    </source>
</reference>
<gene>
    <name evidence="2" type="primary">ARR8</name>
    <name evidence="2" type="ORF">KSP40_PGU007202</name>
</gene>
<organism evidence="2 3">
    <name type="scientific">Platanthera guangdongensis</name>
    <dbReference type="NCBI Taxonomy" id="2320717"/>
    <lineage>
        <taxon>Eukaryota</taxon>
        <taxon>Viridiplantae</taxon>
        <taxon>Streptophyta</taxon>
        <taxon>Embryophyta</taxon>
        <taxon>Tracheophyta</taxon>
        <taxon>Spermatophyta</taxon>
        <taxon>Magnoliopsida</taxon>
        <taxon>Liliopsida</taxon>
        <taxon>Asparagales</taxon>
        <taxon>Orchidaceae</taxon>
        <taxon>Orchidoideae</taxon>
        <taxon>Orchideae</taxon>
        <taxon>Orchidinae</taxon>
        <taxon>Platanthera</taxon>
    </lineage>
</organism>
<dbReference type="EMBL" id="JBBWWR010000015">
    <property type="protein sequence ID" value="KAK8949921.1"/>
    <property type="molecule type" value="Genomic_DNA"/>
</dbReference>
<dbReference type="Proteomes" id="UP001412067">
    <property type="component" value="Unassembled WGS sequence"/>
</dbReference>
<evidence type="ECO:0000313" key="2">
    <source>
        <dbReference type="EMBL" id="KAK8949921.1"/>
    </source>
</evidence>
<evidence type="ECO:0000256" key="1">
    <source>
        <dbReference type="SAM" id="MobiDB-lite"/>
    </source>
</evidence>
<evidence type="ECO:0000313" key="3">
    <source>
        <dbReference type="Proteomes" id="UP001412067"/>
    </source>
</evidence>
<feature type="region of interest" description="Disordered" evidence="1">
    <location>
        <begin position="65"/>
        <end position="86"/>
    </location>
</feature>
<keyword evidence="3" id="KW-1185">Reference proteome</keyword>